<organism evidence="6 7">
    <name type="scientific">Paenibacillus hodogayensis</name>
    <dbReference type="NCBI Taxonomy" id="279208"/>
    <lineage>
        <taxon>Bacteria</taxon>
        <taxon>Bacillati</taxon>
        <taxon>Bacillota</taxon>
        <taxon>Bacilli</taxon>
        <taxon>Bacillales</taxon>
        <taxon>Paenibacillaceae</taxon>
        <taxon>Paenibacillus</taxon>
    </lineage>
</organism>
<feature type="transmembrane region" description="Helical" evidence="5">
    <location>
        <begin position="99"/>
        <end position="118"/>
    </location>
</feature>
<keyword evidence="4 5" id="KW-0472">Membrane</keyword>
<dbReference type="Pfam" id="PF13564">
    <property type="entry name" value="DoxX_2"/>
    <property type="match status" value="1"/>
</dbReference>
<evidence type="ECO:0000256" key="4">
    <source>
        <dbReference type="ARBA" id="ARBA00023136"/>
    </source>
</evidence>
<comment type="caution">
    <text evidence="6">The sequence shown here is derived from an EMBL/GenBank/DDBJ whole genome shotgun (WGS) entry which is preliminary data.</text>
</comment>
<evidence type="ECO:0000256" key="2">
    <source>
        <dbReference type="ARBA" id="ARBA00022692"/>
    </source>
</evidence>
<sequence length="122" mass="12833">MTIVSIVLQSLLALLFLAAGGSKLGGAKQQVESFRHLGLPQWFRVITGLVQYIGVAGLIAGYFFPGLAGWAGLWLGVTMIGACLAHIRAKDPIGKSLPAFVIAVIAIVVFILNINAMANPFA</sequence>
<dbReference type="Proteomes" id="UP001589619">
    <property type="component" value="Unassembled WGS sequence"/>
</dbReference>
<evidence type="ECO:0000256" key="1">
    <source>
        <dbReference type="ARBA" id="ARBA00004141"/>
    </source>
</evidence>
<gene>
    <name evidence="6" type="ORF">ACFFNY_11360</name>
</gene>
<dbReference type="RefSeq" id="WP_344910920.1">
    <property type="nucleotide sequence ID" value="NZ_BAAAYO010000010.1"/>
</dbReference>
<protein>
    <submittedName>
        <fullName evidence="6">DoxX family protein</fullName>
    </submittedName>
</protein>
<feature type="transmembrane region" description="Helical" evidence="5">
    <location>
        <begin position="43"/>
        <end position="64"/>
    </location>
</feature>
<evidence type="ECO:0000313" key="7">
    <source>
        <dbReference type="Proteomes" id="UP001589619"/>
    </source>
</evidence>
<feature type="transmembrane region" description="Helical" evidence="5">
    <location>
        <begin position="71"/>
        <end position="87"/>
    </location>
</feature>
<evidence type="ECO:0000256" key="5">
    <source>
        <dbReference type="SAM" id="Phobius"/>
    </source>
</evidence>
<comment type="subcellular location">
    <subcellularLocation>
        <location evidence="1">Membrane</location>
        <topology evidence="1">Multi-pass membrane protein</topology>
    </subcellularLocation>
</comment>
<keyword evidence="2 5" id="KW-0812">Transmembrane</keyword>
<proteinExistence type="predicted"/>
<reference evidence="6 7" key="1">
    <citation type="submission" date="2024-09" db="EMBL/GenBank/DDBJ databases">
        <authorList>
            <person name="Sun Q."/>
            <person name="Mori K."/>
        </authorList>
    </citation>
    <scope>NUCLEOTIDE SEQUENCE [LARGE SCALE GENOMIC DNA]</scope>
    <source>
        <strain evidence="6 7">JCM 12520</strain>
    </source>
</reference>
<keyword evidence="7" id="KW-1185">Reference proteome</keyword>
<evidence type="ECO:0000256" key="3">
    <source>
        <dbReference type="ARBA" id="ARBA00022989"/>
    </source>
</evidence>
<name>A0ABV5VVN0_9BACL</name>
<dbReference type="InterPro" id="IPR032808">
    <property type="entry name" value="DoxX"/>
</dbReference>
<evidence type="ECO:0000313" key="6">
    <source>
        <dbReference type="EMBL" id="MFB9752153.1"/>
    </source>
</evidence>
<keyword evidence="3 5" id="KW-1133">Transmembrane helix</keyword>
<dbReference type="EMBL" id="JBHMAG010000009">
    <property type="protein sequence ID" value="MFB9752153.1"/>
    <property type="molecule type" value="Genomic_DNA"/>
</dbReference>
<accession>A0ABV5VVN0</accession>